<comment type="caution">
    <text evidence="2">The sequence shown here is derived from an EMBL/GenBank/DDBJ whole genome shotgun (WGS) entry which is preliminary data.</text>
</comment>
<name>A0ABU6UP00_9FABA</name>
<organism evidence="2 3">
    <name type="scientific">Stylosanthes scabra</name>
    <dbReference type="NCBI Taxonomy" id="79078"/>
    <lineage>
        <taxon>Eukaryota</taxon>
        <taxon>Viridiplantae</taxon>
        <taxon>Streptophyta</taxon>
        <taxon>Embryophyta</taxon>
        <taxon>Tracheophyta</taxon>
        <taxon>Spermatophyta</taxon>
        <taxon>Magnoliopsida</taxon>
        <taxon>eudicotyledons</taxon>
        <taxon>Gunneridae</taxon>
        <taxon>Pentapetalae</taxon>
        <taxon>rosids</taxon>
        <taxon>fabids</taxon>
        <taxon>Fabales</taxon>
        <taxon>Fabaceae</taxon>
        <taxon>Papilionoideae</taxon>
        <taxon>50 kb inversion clade</taxon>
        <taxon>dalbergioids sensu lato</taxon>
        <taxon>Dalbergieae</taxon>
        <taxon>Pterocarpus clade</taxon>
        <taxon>Stylosanthes</taxon>
    </lineage>
</organism>
<accession>A0ABU6UP00</accession>
<proteinExistence type="predicted"/>
<dbReference type="EMBL" id="JASCZI010121440">
    <property type="protein sequence ID" value="MED6161753.1"/>
    <property type="molecule type" value="Genomic_DNA"/>
</dbReference>
<dbReference type="Proteomes" id="UP001341840">
    <property type="component" value="Unassembled WGS sequence"/>
</dbReference>
<sequence length="140" mass="15245">MSLMNISNSKPHTPLHTMPTVWMMDEVMVALTSVNRSGEMLEEKGSYIGDNGFDKGDSERRGQSVKEDDGCYGGSDSSRSFLLNLQNNGAERDLVNISATCSIVGLRRDAQRRDYRRTPSVVVGTVVGALSEDSGATEPQ</sequence>
<keyword evidence="3" id="KW-1185">Reference proteome</keyword>
<evidence type="ECO:0000313" key="3">
    <source>
        <dbReference type="Proteomes" id="UP001341840"/>
    </source>
</evidence>
<gene>
    <name evidence="2" type="ORF">PIB30_063765</name>
</gene>
<evidence type="ECO:0000256" key="1">
    <source>
        <dbReference type="SAM" id="MobiDB-lite"/>
    </source>
</evidence>
<feature type="compositionally biased region" description="Basic and acidic residues" evidence="1">
    <location>
        <begin position="52"/>
        <end position="69"/>
    </location>
</feature>
<protein>
    <submittedName>
        <fullName evidence="2">Uncharacterized protein</fullName>
    </submittedName>
</protein>
<reference evidence="2 3" key="1">
    <citation type="journal article" date="2023" name="Plants (Basel)">
        <title>Bridging the Gap: Combining Genomics and Transcriptomics Approaches to Understand Stylosanthes scabra, an Orphan Legume from the Brazilian Caatinga.</title>
        <authorList>
            <person name="Ferreira-Neto J.R.C."/>
            <person name="da Silva M.D."/>
            <person name="Binneck E."/>
            <person name="de Melo N.F."/>
            <person name="da Silva R.H."/>
            <person name="de Melo A.L.T.M."/>
            <person name="Pandolfi V."/>
            <person name="Bustamante F.O."/>
            <person name="Brasileiro-Vidal A.C."/>
            <person name="Benko-Iseppon A.M."/>
        </authorList>
    </citation>
    <scope>NUCLEOTIDE SEQUENCE [LARGE SCALE GENOMIC DNA]</scope>
    <source>
        <tissue evidence="2">Leaves</tissue>
    </source>
</reference>
<feature type="region of interest" description="Disordered" evidence="1">
    <location>
        <begin position="42"/>
        <end position="74"/>
    </location>
</feature>
<evidence type="ECO:0000313" key="2">
    <source>
        <dbReference type="EMBL" id="MED6161753.1"/>
    </source>
</evidence>